<comment type="caution">
    <text evidence="8">The sequence shown here is derived from an EMBL/GenBank/DDBJ whole genome shotgun (WGS) entry which is preliminary data.</text>
</comment>
<feature type="region of interest" description="Disordered" evidence="6">
    <location>
        <begin position="1"/>
        <end position="22"/>
    </location>
</feature>
<evidence type="ECO:0000256" key="2">
    <source>
        <dbReference type="ARBA" id="ARBA00022448"/>
    </source>
</evidence>
<feature type="transmembrane region" description="Helical" evidence="7">
    <location>
        <begin position="46"/>
        <end position="72"/>
    </location>
</feature>
<feature type="transmembrane region" description="Helical" evidence="7">
    <location>
        <begin position="240"/>
        <end position="257"/>
    </location>
</feature>
<sequence>MAPTKEARVDESSATPNMNDPNLSADEIQLRAQGHSGELIRQFSPLATLALAFSITNSWVGYAATFVTPLFAGGGPAIFWAPIIACIACLLITLGLAELASAFPSSGGQYHFAFMVSPPKYRAAIAFVTGWLSAFAWLFTTASANLFCASLCINLATLRNPEYVPTQWQTWLIYTAFIIICSLIVVYLPRAIPRLETFFFWTSLLGFLVNTIVLLAVSPTKQPATTVFKTWSNATGWDDGVAMLLAIGQSMYGFLCTDSATHIAEEVERPSRAVPRAMWLTIAVGIVTTIPFTLAILFSTQDFETLSLSPLPIMELYVQAFSGNSSAALFFTFWILFIYFGATIGLVLTSSRLLWAFARDNGLPYSGVFAKVHPARKVPQNATILTAVFCILYGLIYIGSTTAFNSFVATAILSLNITYTIPQFIVLVRGRDKVLPKREFDLGKGLGMFCNVFSTAWVALYSVLFCFPVFLPVTEVTMNYVSVVMAGTGLFIVLLWWVPGGKRGRFVGPRVGEVVDLAGLGRANAGEVDGEGGVGGGEKVTS</sequence>
<gene>
    <name evidence="8" type="ORF">AB675_6763</name>
</gene>
<feature type="transmembrane region" description="Helical" evidence="7">
    <location>
        <begin position="406"/>
        <end position="428"/>
    </location>
</feature>
<evidence type="ECO:0000256" key="1">
    <source>
        <dbReference type="ARBA" id="ARBA00004141"/>
    </source>
</evidence>
<feature type="transmembrane region" description="Helical" evidence="7">
    <location>
        <begin position="123"/>
        <end position="156"/>
    </location>
</feature>
<keyword evidence="3 7" id="KW-0812">Transmembrane</keyword>
<dbReference type="Gene3D" id="1.20.1740.10">
    <property type="entry name" value="Amino acid/polyamine transporter I"/>
    <property type="match status" value="1"/>
</dbReference>
<evidence type="ECO:0000256" key="4">
    <source>
        <dbReference type="ARBA" id="ARBA00022989"/>
    </source>
</evidence>
<feature type="transmembrane region" description="Helical" evidence="7">
    <location>
        <begin position="78"/>
        <end position="103"/>
    </location>
</feature>
<reference evidence="8 9" key="1">
    <citation type="submission" date="2015-06" db="EMBL/GenBank/DDBJ databases">
        <title>Draft genome of the ant-associated black yeast Phialophora attae CBS 131958.</title>
        <authorList>
            <person name="Moreno L.F."/>
            <person name="Stielow B.J."/>
            <person name="de Hoog S."/>
            <person name="Vicente V.A."/>
            <person name="Weiss V.A."/>
            <person name="de Vries M."/>
            <person name="Cruz L.M."/>
            <person name="Souza E.M."/>
        </authorList>
    </citation>
    <scope>NUCLEOTIDE SEQUENCE [LARGE SCALE GENOMIC DNA]</scope>
    <source>
        <strain evidence="8 9">CBS 131958</strain>
    </source>
</reference>
<keyword evidence="5 7" id="KW-0472">Membrane</keyword>
<name>A0A0N1P164_9EURO</name>
<dbReference type="EMBL" id="LFJN01000005">
    <property type="protein sequence ID" value="KPI43307.1"/>
    <property type="molecule type" value="Genomic_DNA"/>
</dbReference>
<evidence type="ECO:0000256" key="5">
    <source>
        <dbReference type="ARBA" id="ARBA00023136"/>
    </source>
</evidence>
<dbReference type="InterPro" id="IPR002293">
    <property type="entry name" value="AA/rel_permease1"/>
</dbReference>
<feature type="transmembrane region" description="Helical" evidence="7">
    <location>
        <begin position="327"/>
        <end position="349"/>
    </location>
</feature>
<dbReference type="AlphaFoldDB" id="A0A0N1P164"/>
<dbReference type="GeneID" id="28738957"/>
<dbReference type="GO" id="GO:0016020">
    <property type="term" value="C:membrane"/>
    <property type="evidence" value="ECO:0007669"/>
    <property type="project" value="UniProtKB-SubCell"/>
</dbReference>
<dbReference type="STRING" id="1664694.A0A0N1P164"/>
<evidence type="ECO:0000256" key="7">
    <source>
        <dbReference type="SAM" id="Phobius"/>
    </source>
</evidence>
<feature type="compositionally biased region" description="Basic and acidic residues" evidence="6">
    <location>
        <begin position="1"/>
        <end position="11"/>
    </location>
</feature>
<keyword evidence="4 7" id="KW-1133">Transmembrane helix</keyword>
<dbReference type="Pfam" id="PF13520">
    <property type="entry name" value="AA_permease_2"/>
    <property type="match status" value="1"/>
</dbReference>
<proteinExistence type="predicted"/>
<feature type="transmembrane region" description="Helical" evidence="7">
    <location>
        <begin position="277"/>
        <end position="298"/>
    </location>
</feature>
<feature type="transmembrane region" description="Helical" evidence="7">
    <location>
        <begin position="449"/>
        <end position="471"/>
    </location>
</feature>
<feature type="compositionally biased region" description="Polar residues" evidence="6">
    <location>
        <begin position="12"/>
        <end position="22"/>
    </location>
</feature>
<dbReference type="PANTHER" id="PTHR45649:SF11">
    <property type="entry name" value="TRANSPORTER, PUTATIVE (EUROFUNG)-RELATED"/>
    <property type="match status" value="1"/>
</dbReference>
<protein>
    <submittedName>
        <fullName evidence="8">Choline transport protein</fullName>
    </submittedName>
</protein>
<dbReference type="Proteomes" id="UP000038010">
    <property type="component" value="Unassembled WGS sequence"/>
</dbReference>
<feature type="transmembrane region" description="Helical" evidence="7">
    <location>
        <begin position="477"/>
        <end position="498"/>
    </location>
</feature>
<evidence type="ECO:0000313" key="9">
    <source>
        <dbReference type="Proteomes" id="UP000038010"/>
    </source>
</evidence>
<accession>A0A0N1P164</accession>
<keyword evidence="9" id="KW-1185">Reference proteome</keyword>
<evidence type="ECO:0000313" key="8">
    <source>
        <dbReference type="EMBL" id="KPI43307.1"/>
    </source>
</evidence>
<dbReference type="PIRSF" id="PIRSF006060">
    <property type="entry name" value="AA_transporter"/>
    <property type="match status" value="1"/>
</dbReference>
<evidence type="ECO:0000256" key="6">
    <source>
        <dbReference type="SAM" id="MobiDB-lite"/>
    </source>
</evidence>
<comment type="subcellular location">
    <subcellularLocation>
        <location evidence="1">Membrane</location>
        <topology evidence="1">Multi-pass membrane protein</topology>
    </subcellularLocation>
</comment>
<keyword evidence="2" id="KW-0813">Transport</keyword>
<feature type="transmembrane region" description="Helical" evidence="7">
    <location>
        <begin position="200"/>
        <end position="220"/>
    </location>
</feature>
<organism evidence="8 9">
    <name type="scientific">Cyphellophora attinorum</name>
    <dbReference type="NCBI Taxonomy" id="1664694"/>
    <lineage>
        <taxon>Eukaryota</taxon>
        <taxon>Fungi</taxon>
        <taxon>Dikarya</taxon>
        <taxon>Ascomycota</taxon>
        <taxon>Pezizomycotina</taxon>
        <taxon>Eurotiomycetes</taxon>
        <taxon>Chaetothyriomycetidae</taxon>
        <taxon>Chaetothyriales</taxon>
        <taxon>Cyphellophoraceae</taxon>
        <taxon>Cyphellophora</taxon>
    </lineage>
</organism>
<feature type="transmembrane region" description="Helical" evidence="7">
    <location>
        <begin position="168"/>
        <end position="188"/>
    </location>
</feature>
<dbReference type="VEuPathDB" id="FungiDB:AB675_6763"/>
<dbReference type="GO" id="GO:0022857">
    <property type="term" value="F:transmembrane transporter activity"/>
    <property type="evidence" value="ECO:0007669"/>
    <property type="project" value="InterPro"/>
</dbReference>
<dbReference type="RefSeq" id="XP_018003270.1">
    <property type="nucleotide sequence ID" value="XM_018147077.1"/>
</dbReference>
<dbReference type="OrthoDB" id="2417308at2759"/>
<evidence type="ECO:0000256" key="3">
    <source>
        <dbReference type="ARBA" id="ARBA00022692"/>
    </source>
</evidence>
<dbReference type="PANTHER" id="PTHR45649">
    <property type="entry name" value="AMINO-ACID PERMEASE BAT1"/>
    <property type="match status" value="1"/>
</dbReference>
<feature type="transmembrane region" description="Helical" evidence="7">
    <location>
        <begin position="381"/>
        <end position="400"/>
    </location>
</feature>